<organism evidence="1 2">
    <name type="scientific">Vibrio phage vB_VpS_PG07</name>
    <dbReference type="NCBI Taxonomy" id="2301664"/>
    <lineage>
        <taxon>Viruses</taxon>
        <taxon>Duplodnaviria</taxon>
        <taxon>Heunggongvirae</taxon>
        <taxon>Uroviricota</taxon>
        <taxon>Caudoviricetes</taxon>
        <taxon>Demerecviridae</taxon>
        <taxon>Pogseptimavirus</taxon>
        <taxon>Pogseptimavirus PG07</taxon>
    </lineage>
</organism>
<keyword evidence="2" id="KW-1185">Reference proteome</keyword>
<dbReference type="GeneID" id="54999416"/>
<evidence type="ECO:0000313" key="2">
    <source>
        <dbReference type="Proteomes" id="UP000263435"/>
    </source>
</evidence>
<dbReference type="Proteomes" id="UP000263435">
    <property type="component" value="Segment"/>
</dbReference>
<reference evidence="1 2" key="1">
    <citation type="submission" date="2018-07" db="EMBL/GenBank/DDBJ databases">
        <title>Sequencing of PG07.</title>
        <authorList>
            <person name="Ding T."/>
        </authorList>
    </citation>
    <scope>NUCLEOTIDE SEQUENCE [LARGE SCALE GENOMIC DNA]</scope>
</reference>
<dbReference type="KEGG" id="vg:54999416"/>
<accession>A0A385E4H3</accession>
<proteinExistence type="predicted"/>
<dbReference type="EMBL" id="MH645904">
    <property type="protein sequence ID" value="AXQ66691.1"/>
    <property type="molecule type" value="Genomic_DNA"/>
</dbReference>
<evidence type="ECO:0000313" key="1">
    <source>
        <dbReference type="EMBL" id="AXQ66691.1"/>
    </source>
</evidence>
<sequence length="133" mass="15278">MKEIILKAGYTLKILSWENDADFYNTKTYHVEDRDWAIILKHICENLLCSRYSSSSDYGVGNTNLSSSDSANRVAEYFKTYGIPEHVPEDELLEWLHDLSYDLVGSSYESDCTRVCESCKVLYTPVDIEVETL</sequence>
<dbReference type="RefSeq" id="YP_009808513.1">
    <property type="nucleotide sequence ID" value="NC_048041.1"/>
</dbReference>
<name>A0A385E4H3_9CAUD</name>
<protein>
    <submittedName>
        <fullName evidence="1">Uncharacterized protein</fullName>
    </submittedName>
</protein>